<dbReference type="Pfam" id="PF16360">
    <property type="entry name" value="GTP-bdg_M"/>
    <property type="match status" value="1"/>
</dbReference>
<dbReference type="InterPro" id="IPR025121">
    <property type="entry name" value="GTPase_HflX_N"/>
</dbReference>
<evidence type="ECO:0000256" key="1">
    <source>
        <dbReference type="ARBA" id="ARBA00022490"/>
    </source>
</evidence>
<evidence type="ECO:0000313" key="10">
    <source>
        <dbReference type="Proteomes" id="UP000007721"/>
    </source>
</evidence>
<sequence length="552" mass="62603">MKPSQHKGLERLYRRRVPPEEVITLDLARELVELSREIRRQLGLLVNRSGDVEYVIVGDERGLYIPELSDYPLGKKLLRELRLIHTHLKGESLTDDDLTDLALLRLDLIAALQISPVEGQFSIQTAYLAPHTPGKAPYRTERPQPFSRFELDFASFVETLESSLHQAANGTRVIMKGEERGILISVTKASLDEAEDSIEELKELARTAGVEVLDTVIQRPRQFNPRFLMGEGKMRDVVIRALQLGASLLVFDQELSPTQIRSISAMTELKVIDRSQLILDIFARRAQSLDGKVQVELAQLKYLLPRLTGRGVQMSRLMGGIGGRGPGETKLEMDRRRIRDRIARLEKELKELSHGRYQRRQKRVKAGLPIISIVGYTNAGKSTLLNTLTQSDVFTENLLFATLDTSTRRLRFPRDREVIITDTVGFIRSLPKSLMGAFKATLEELQDADLLLHLVDCSNPRFEEHISQVETILDELELETKPRLLVFNKTDLLTEMKKKDPLTAMKVRQASRRLSAIAISAADRKSLAPLMEELQRRFWPQETAIAGQVIPE</sequence>
<dbReference type="GO" id="GO:0046872">
    <property type="term" value="F:metal ion binding"/>
    <property type="evidence" value="ECO:0007669"/>
    <property type="project" value="UniProtKB-KW"/>
</dbReference>
<dbReference type="GO" id="GO:0005525">
    <property type="term" value="F:GTP binding"/>
    <property type="evidence" value="ECO:0007669"/>
    <property type="project" value="UniProtKB-UniRule"/>
</dbReference>
<dbReference type="InterPro" id="IPR030394">
    <property type="entry name" value="G_HFLX_dom"/>
</dbReference>
<dbReference type="EMBL" id="CP001390">
    <property type="protein sequence ID" value="ACM20066.1"/>
    <property type="molecule type" value="Genomic_DNA"/>
</dbReference>
<dbReference type="PANTHER" id="PTHR10229:SF0">
    <property type="entry name" value="GTP-BINDING PROTEIN 6-RELATED"/>
    <property type="match status" value="1"/>
</dbReference>
<dbReference type="STRING" id="316067.Geob_1708"/>
<evidence type="ECO:0000256" key="5">
    <source>
        <dbReference type="ARBA" id="ARBA00023134"/>
    </source>
</evidence>
<keyword evidence="5 6" id="KW-0342">GTP-binding</keyword>
<gene>
    <name evidence="6" type="primary">hflX</name>
    <name evidence="9" type="ordered locus">Geob_1708</name>
</gene>
<keyword evidence="10" id="KW-1185">Reference proteome</keyword>
<dbReference type="InterPro" id="IPR032305">
    <property type="entry name" value="GTP-bd_M"/>
</dbReference>
<dbReference type="InterPro" id="IPR016496">
    <property type="entry name" value="GTPase_HflX"/>
</dbReference>
<dbReference type="Gene3D" id="3.40.50.11060">
    <property type="entry name" value="GTPase HflX, N-terminal domain"/>
    <property type="match status" value="1"/>
</dbReference>
<dbReference type="PANTHER" id="PTHR10229">
    <property type="entry name" value="GTP-BINDING PROTEIN HFLX"/>
    <property type="match status" value="1"/>
</dbReference>
<dbReference type="InterPro" id="IPR006073">
    <property type="entry name" value="GTP-bd"/>
</dbReference>
<protein>
    <recommendedName>
        <fullName evidence="6">GTPase HflX</fullName>
    </recommendedName>
    <alternativeName>
        <fullName evidence="6">GTP-binding protein HflX</fullName>
    </alternativeName>
</protein>
<keyword evidence="3 6" id="KW-0547">Nucleotide-binding</keyword>
<dbReference type="OrthoDB" id="9812272at2"/>
<feature type="coiled-coil region" evidence="7">
    <location>
        <begin position="328"/>
        <end position="355"/>
    </location>
</feature>
<dbReference type="SUPFAM" id="SSF52540">
    <property type="entry name" value="P-loop containing nucleoside triphosphate hydrolases"/>
    <property type="match status" value="1"/>
</dbReference>
<dbReference type="GO" id="GO:0043022">
    <property type="term" value="F:ribosome binding"/>
    <property type="evidence" value="ECO:0007669"/>
    <property type="project" value="TreeGrafter"/>
</dbReference>
<dbReference type="Gene3D" id="3.40.50.300">
    <property type="entry name" value="P-loop containing nucleotide triphosphate hydrolases"/>
    <property type="match status" value="1"/>
</dbReference>
<evidence type="ECO:0000313" key="9">
    <source>
        <dbReference type="EMBL" id="ACM20066.1"/>
    </source>
</evidence>
<organism evidence="9 10">
    <name type="scientific">Geotalea daltonii (strain DSM 22248 / JCM 15807 / FRC-32)</name>
    <name type="common">Geobacter daltonii</name>
    <dbReference type="NCBI Taxonomy" id="316067"/>
    <lineage>
        <taxon>Bacteria</taxon>
        <taxon>Pseudomonadati</taxon>
        <taxon>Thermodesulfobacteriota</taxon>
        <taxon>Desulfuromonadia</taxon>
        <taxon>Geobacterales</taxon>
        <taxon>Geobacteraceae</taxon>
        <taxon>Geotalea</taxon>
    </lineage>
</organism>
<dbReference type="HAMAP" id="MF_00900">
    <property type="entry name" value="GTPase_HflX"/>
    <property type="match status" value="1"/>
</dbReference>
<evidence type="ECO:0000256" key="4">
    <source>
        <dbReference type="ARBA" id="ARBA00022842"/>
    </source>
</evidence>
<proteinExistence type="inferred from homology"/>
<keyword evidence="2" id="KW-0479">Metal-binding</keyword>
<dbReference type="eggNOG" id="COG2262">
    <property type="taxonomic scope" value="Bacteria"/>
</dbReference>
<dbReference type="InterPro" id="IPR005225">
    <property type="entry name" value="Small_GTP-bd"/>
</dbReference>
<comment type="similarity">
    <text evidence="6">Belongs to the TRAFAC class OBG-HflX-like GTPase superfamily. HflX GTPase family.</text>
</comment>
<evidence type="ECO:0000259" key="8">
    <source>
        <dbReference type="PROSITE" id="PS51705"/>
    </source>
</evidence>
<dbReference type="NCBIfam" id="TIGR03156">
    <property type="entry name" value="GTP_HflX"/>
    <property type="match status" value="1"/>
</dbReference>
<dbReference type="Proteomes" id="UP000007721">
    <property type="component" value="Chromosome"/>
</dbReference>
<dbReference type="NCBIfam" id="TIGR00231">
    <property type="entry name" value="small_GTP"/>
    <property type="match status" value="1"/>
</dbReference>
<keyword evidence="7" id="KW-0175">Coiled coil</keyword>
<dbReference type="HOGENOM" id="CLU_019597_7_1_7"/>
<dbReference type="RefSeq" id="WP_012646795.1">
    <property type="nucleotide sequence ID" value="NC_011979.1"/>
</dbReference>
<evidence type="ECO:0000256" key="6">
    <source>
        <dbReference type="HAMAP-Rule" id="MF_00900"/>
    </source>
</evidence>
<dbReference type="Pfam" id="PF01926">
    <property type="entry name" value="MMR_HSR1"/>
    <property type="match status" value="1"/>
</dbReference>
<evidence type="ECO:0000256" key="7">
    <source>
        <dbReference type="SAM" id="Coils"/>
    </source>
</evidence>
<dbReference type="InterPro" id="IPR027417">
    <property type="entry name" value="P-loop_NTPase"/>
</dbReference>
<dbReference type="Gene3D" id="6.10.250.2860">
    <property type="match status" value="1"/>
</dbReference>
<dbReference type="FunFam" id="3.40.50.11060:FF:000001">
    <property type="entry name" value="GTPase HflX"/>
    <property type="match status" value="1"/>
</dbReference>
<keyword evidence="1 6" id="KW-0963">Cytoplasm</keyword>
<feature type="coiled-coil region" evidence="7">
    <location>
        <begin position="184"/>
        <end position="211"/>
    </location>
</feature>
<name>B9M6K6_GEODF</name>
<dbReference type="PRINTS" id="PR00326">
    <property type="entry name" value="GTP1OBG"/>
</dbReference>
<dbReference type="GO" id="GO:0003924">
    <property type="term" value="F:GTPase activity"/>
    <property type="evidence" value="ECO:0007669"/>
    <property type="project" value="UniProtKB-UniRule"/>
</dbReference>
<keyword evidence="4" id="KW-0460">Magnesium</keyword>
<feature type="domain" description="Hflx-type G" evidence="8">
    <location>
        <begin position="369"/>
        <end position="542"/>
    </location>
</feature>
<comment type="subcellular location">
    <subcellularLocation>
        <location evidence="6">Cytoplasm</location>
    </subcellularLocation>
    <text evidence="6">May associate with membranes.</text>
</comment>
<dbReference type="Pfam" id="PF13167">
    <property type="entry name" value="GTP-bdg_N"/>
    <property type="match status" value="1"/>
</dbReference>
<dbReference type="CDD" id="cd01878">
    <property type="entry name" value="HflX"/>
    <property type="match status" value="1"/>
</dbReference>
<evidence type="ECO:0000256" key="2">
    <source>
        <dbReference type="ARBA" id="ARBA00022723"/>
    </source>
</evidence>
<comment type="subunit">
    <text evidence="6">Monomer. Associates with the 50S ribosomal subunit.</text>
</comment>
<dbReference type="KEGG" id="geo:Geob_1708"/>
<comment type="function">
    <text evidence="6">GTPase that associates with the 50S ribosomal subunit and may have a role during protein synthesis or ribosome biogenesis.</text>
</comment>
<dbReference type="AlphaFoldDB" id="B9M6K6"/>
<dbReference type="GO" id="GO:0005737">
    <property type="term" value="C:cytoplasm"/>
    <property type="evidence" value="ECO:0007669"/>
    <property type="project" value="UniProtKB-SubCell"/>
</dbReference>
<dbReference type="InterPro" id="IPR042108">
    <property type="entry name" value="GTPase_HflX_N_sf"/>
</dbReference>
<dbReference type="PROSITE" id="PS51705">
    <property type="entry name" value="G_HFLX"/>
    <property type="match status" value="1"/>
</dbReference>
<evidence type="ECO:0000256" key="3">
    <source>
        <dbReference type="ARBA" id="ARBA00022741"/>
    </source>
</evidence>
<accession>B9M6K6</accession>
<reference evidence="9 10" key="1">
    <citation type="submission" date="2009-01" db="EMBL/GenBank/DDBJ databases">
        <title>Complete sequence of Geobacter sp. FRC-32.</title>
        <authorList>
            <consortium name="US DOE Joint Genome Institute"/>
            <person name="Lucas S."/>
            <person name="Copeland A."/>
            <person name="Lapidus A."/>
            <person name="Glavina del Rio T."/>
            <person name="Dalin E."/>
            <person name="Tice H."/>
            <person name="Bruce D."/>
            <person name="Goodwin L."/>
            <person name="Pitluck S."/>
            <person name="Saunders E."/>
            <person name="Brettin T."/>
            <person name="Detter J.C."/>
            <person name="Han C."/>
            <person name="Larimer F."/>
            <person name="Land M."/>
            <person name="Hauser L."/>
            <person name="Kyrpides N."/>
            <person name="Ovchinnikova G."/>
            <person name="Kostka J."/>
            <person name="Richardson P."/>
        </authorList>
    </citation>
    <scope>NUCLEOTIDE SEQUENCE [LARGE SCALE GENOMIC DNA]</scope>
    <source>
        <strain evidence="10">DSM 22248 / JCM 15807 / FRC-32</strain>
    </source>
</reference>